<feature type="region of interest" description="Disordered" evidence="1">
    <location>
        <begin position="154"/>
        <end position="175"/>
    </location>
</feature>
<feature type="compositionally biased region" description="Basic and acidic residues" evidence="1">
    <location>
        <begin position="1"/>
        <end position="24"/>
    </location>
</feature>
<evidence type="ECO:0000256" key="1">
    <source>
        <dbReference type="SAM" id="MobiDB-lite"/>
    </source>
</evidence>
<keyword evidence="3" id="KW-1185">Reference proteome</keyword>
<protein>
    <submittedName>
        <fullName evidence="2">Uncharacterized protein</fullName>
    </submittedName>
</protein>
<gene>
    <name evidence="2" type="ORF">B0H16DRAFT_1792223</name>
</gene>
<sequence>MPLSTKSERRRGDGFAERPPYEVKLHRKLQHAEGLQRFGGRRGAACSANPQASLRDERAPLRGCRRNRRLRTITGKTPGADAADGSVGEGRGGERKANERSRASMCGRRYDRDRHAPWLVRPMLPSRCCRCLGCSKRGGAEDRPAQARSIVDVSPGSLMSDGASSPPPPQPSTTSLELALKISSAPHQSSSGNSFRCGRVSASFILFFSSYGNAEAACLCSGEEPGFHGPPVFNFLHLLLERRRLAAIFRANQECWGYDVTLLLGYHCPPLCSLRASPLLRLPLIPIPSLFHCLVFCSRFLSFRPPLIRLFR</sequence>
<proteinExistence type="predicted"/>
<dbReference type="EMBL" id="JARKIB010000235">
    <property type="protein sequence ID" value="KAJ7720938.1"/>
    <property type="molecule type" value="Genomic_DNA"/>
</dbReference>
<organism evidence="2 3">
    <name type="scientific">Mycena metata</name>
    <dbReference type="NCBI Taxonomy" id="1033252"/>
    <lineage>
        <taxon>Eukaryota</taxon>
        <taxon>Fungi</taxon>
        <taxon>Dikarya</taxon>
        <taxon>Basidiomycota</taxon>
        <taxon>Agaricomycotina</taxon>
        <taxon>Agaricomycetes</taxon>
        <taxon>Agaricomycetidae</taxon>
        <taxon>Agaricales</taxon>
        <taxon>Marasmiineae</taxon>
        <taxon>Mycenaceae</taxon>
        <taxon>Mycena</taxon>
    </lineage>
</organism>
<feature type="compositionally biased region" description="Basic and acidic residues" evidence="1">
    <location>
        <begin position="91"/>
        <end position="102"/>
    </location>
</feature>
<comment type="caution">
    <text evidence="2">The sequence shown here is derived from an EMBL/GenBank/DDBJ whole genome shotgun (WGS) entry which is preliminary data.</text>
</comment>
<accession>A0AAD7HIR4</accession>
<evidence type="ECO:0000313" key="2">
    <source>
        <dbReference type="EMBL" id="KAJ7720938.1"/>
    </source>
</evidence>
<reference evidence="2" key="1">
    <citation type="submission" date="2023-03" db="EMBL/GenBank/DDBJ databases">
        <title>Massive genome expansion in bonnet fungi (Mycena s.s.) driven by repeated elements and novel gene families across ecological guilds.</title>
        <authorList>
            <consortium name="Lawrence Berkeley National Laboratory"/>
            <person name="Harder C.B."/>
            <person name="Miyauchi S."/>
            <person name="Viragh M."/>
            <person name="Kuo A."/>
            <person name="Thoen E."/>
            <person name="Andreopoulos B."/>
            <person name="Lu D."/>
            <person name="Skrede I."/>
            <person name="Drula E."/>
            <person name="Henrissat B."/>
            <person name="Morin E."/>
            <person name="Kohler A."/>
            <person name="Barry K."/>
            <person name="LaButti K."/>
            <person name="Morin E."/>
            <person name="Salamov A."/>
            <person name="Lipzen A."/>
            <person name="Mereny Z."/>
            <person name="Hegedus B."/>
            <person name="Baldrian P."/>
            <person name="Stursova M."/>
            <person name="Weitz H."/>
            <person name="Taylor A."/>
            <person name="Grigoriev I.V."/>
            <person name="Nagy L.G."/>
            <person name="Martin F."/>
            <person name="Kauserud H."/>
        </authorList>
    </citation>
    <scope>NUCLEOTIDE SEQUENCE</scope>
    <source>
        <strain evidence="2">CBHHK182m</strain>
    </source>
</reference>
<evidence type="ECO:0000313" key="3">
    <source>
        <dbReference type="Proteomes" id="UP001215598"/>
    </source>
</evidence>
<dbReference type="Proteomes" id="UP001215598">
    <property type="component" value="Unassembled WGS sequence"/>
</dbReference>
<name>A0AAD7HIR4_9AGAR</name>
<dbReference type="AlphaFoldDB" id="A0AAD7HIR4"/>
<feature type="region of interest" description="Disordered" evidence="1">
    <location>
        <begin position="1"/>
        <end position="102"/>
    </location>
</feature>